<organism evidence="1 2">
    <name type="scientific">Pendulispora rubella</name>
    <dbReference type="NCBI Taxonomy" id="2741070"/>
    <lineage>
        <taxon>Bacteria</taxon>
        <taxon>Pseudomonadati</taxon>
        <taxon>Myxococcota</taxon>
        <taxon>Myxococcia</taxon>
        <taxon>Myxococcales</taxon>
        <taxon>Sorangiineae</taxon>
        <taxon>Pendulisporaceae</taxon>
        <taxon>Pendulispora</taxon>
    </lineage>
</organism>
<dbReference type="EMBL" id="CP089983">
    <property type="protein sequence ID" value="WXB02052.1"/>
    <property type="molecule type" value="Genomic_DNA"/>
</dbReference>
<keyword evidence="2" id="KW-1185">Reference proteome</keyword>
<reference evidence="1" key="1">
    <citation type="submission" date="2021-12" db="EMBL/GenBank/DDBJ databases">
        <title>Discovery of the Pendulisporaceae a myxobacterial family with distinct sporulation behavior and unique specialized metabolism.</title>
        <authorList>
            <person name="Garcia R."/>
            <person name="Popoff A."/>
            <person name="Bader C.D."/>
            <person name="Loehr J."/>
            <person name="Walesch S."/>
            <person name="Walt C."/>
            <person name="Boldt J."/>
            <person name="Bunk B."/>
            <person name="Haeckl F.J.F.P.J."/>
            <person name="Gunesch A.P."/>
            <person name="Birkelbach J."/>
            <person name="Nuebel U."/>
            <person name="Pietschmann T."/>
            <person name="Bach T."/>
            <person name="Mueller R."/>
        </authorList>
    </citation>
    <scope>NUCLEOTIDE SEQUENCE</scope>
    <source>
        <strain evidence="1">MSr11367</strain>
    </source>
</reference>
<evidence type="ECO:0000313" key="1">
    <source>
        <dbReference type="EMBL" id="WXB02052.1"/>
    </source>
</evidence>
<sequence length="109" mass="12017">MGASLYLAGNRLHLECRSVRYADETGARAYSYPVRLESEGPGGFMLQAWSRRSAAHCWDFVDDTLYATRDAVRDAAERLGLASEIPYDSSKATNALGNATLDWRVVDVA</sequence>
<proteinExistence type="predicted"/>
<accession>A0ABZ2L0D6</accession>
<evidence type="ECO:0000313" key="2">
    <source>
        <dbReference type="Proteomes" id="UP001374803"/>
    </source>
</evidence>
<dbReference type="RefSeq" id="WP_394831677.1">
    <property type="nucleotide sequence ID" value="NZ_CP089929.1"/>
</dbReference>
<gene>
    <name evidence="1" type="ORF">LVJ94_34710</name>
</gene>
<protein>
    <submittedName>
        <fullName evidence="1">Uncharacterized protein</fullName>
    </submittedName>
</protein>
<dbReference type="Proteomes" id="UP001374803">
    <property type="component" value="Chromosome"/>
</dbReference>
<name>A0ABZ2L0D6_9BACT</name>